<evidence type="ECO:0000313" key="2">
    <source>
        <dbReference type="Proteomes" id="UP000425817"/>
    </source>
</evidence>
<dbReference type="EMBL" id="CP046622">
    <property type="protein sequence ID" value="QGW84447.1"/>
    <property type="molecule type" value="Genomic_DNA"/>
</dbReference>
<dbReference type="Gene3D" id="1.20.120.1490">
    <property type="match status" value="1"/>
</dbReference>
<organism evidence="1 2">
    <name type="scientific">Variovorax paradoxus</name>
    <dbReference type="NCBI Taxonomy" id="34073"/>
    <lineage>
        <taxon>Bacteria</taxon>
        <taxon>Pseudomonadati</taxon>
        <taxon>Pseudomonadota</taxon>
        <taxon>Betaproteobacteria</taxon>
        <taxon>Burkholderiales</taxon>
        <taxon>Comamonadaceae</taxon>
        <taxon>Variovorax</taxon>
    </lineage>
</organism>
<dbReference type="PROSITE" id="PS51257">
    <property type="entry name" value="PROKAR_LIPOPROTEIN"/>
    <property type="match status" value="1"/>
</dbReference>
<dbReference type="Pfam" id="PF07813">
    <property type="entry name" value="LTXXQ"/>
    <property type="match status" value="1"/>
</dbReference>
<name>A0A6I6HNG7_VARPD</name>
<reference evidence="1 2" key="1">
    <citation type="submission" date="2019-12" db="EMBL/GenBank/DDBJ databases">
        <title>Hybrid Genome Assemblies of two High G+C Isolates from Undergraduate Microbiology Courses.</title>
        <authorList>
            <person name="Ne Ville C.J."/>
            <person name="Enright D."/>
            <person name="Hernandez I."/>
            <person name="Dodsworth J."/>
            <person name="Orwin P.M."/>
        </authorList>
    </citation>
    <scope>NUCLEOTIDE SEQUENCE [LARGE SCALE GENOMIC DNA]</scope>
    <source>
        <strain evidence="1 2">CSUSB</strain>
    </source>
</reference>
<proteinExistence type="predicted"/>
<dbReference type="InterPro" id="IPR012899">
    <property type="entry name" value="LTXXQ"/>
</dbReference>
<protein>
    <submittedName>
        <fullName evidence="1">Periplasmic heavy metal sensor</fullName>
    </submittedName>
</protein>
<dbReference type="RefSeq" id="WP_157616198.1">
    <property type="nucleotide sequence ID" value="NZ_CP046622.1"/>
</dbReference>
<dbReference type="Proteomes" id="UP000425817">
    <property type="component" value="Chromosome"/>
</dbReference>
<dbReference type="GO" id="GO:0042597">
    <property type="term" value="C:periplasmic space"/>
    <property type="evidence" value="ECO:0007669"/>
    <property type="project" value="InterPro"/>
</dbReference>
<accession>A0A6I6HNG7</accession>
<evidence type="ECO:0000313" key="1">
    <source>
        <dbReference type="EMBL" id="QGW84447.1"/>
    </source>
</evidence>
<gene>
    <name evidence="1" type="ORF">GOQ09_24025</name>
</gene>
<dbReference type="OrthoDB" id="8908552at2"/>
<sequence length="155" mass="16665">MKHWIKRTLFGFAGLAVVAGSIAGCAGHRHGWGSGDGAEFRTKMVERVGSKLELDASQKQKLTVLAEKLQAQRQAMRGAGGAGDPRSQFKALFAGNKLDQAGAARLVDEKTTAVRNGSPEIIAAAADFFDSLNAAQQQKVRDFMDRGGRRWGHRG</sequence>
<dbReference type="AlphaFoldDB" id="A0A6I6HNG7"/>